<organism evidence="1 2">
    <name type="scientific">Roseomonas populi</name>
    <dbReference type="NCBI Taxonomy" id="3121582"/>
    <lineage>
        <taxon>Bacteria</taxon>
        <taxon>Pseudomonadati</taxon>
        <taxon>Pseudomonadota</taxon>
        <taxon>Alphaproteobacteria</taxon>
        <taxon>Acetobacterales</taxon>
        <taxon>Roseomonadaceae</taxon>
        <taxon>Roseomonas</taxon>
    </lineage>
</organism>
<dbReference type="Proteomes" id="UP001524642">
    <property type="component" value="Unassembled WGS sequence"/>
</dbReference>
<name>A0ABT1XCH5_9PROT</name>
<keyword evidence="2" id="KW-1185">Reference proteome</keyword>
<accession>A0ABT1XCH5</accession>
<protein>
    <submittedName>
        <fullName evidence="1">Uncharacterized protein</fullName>
    </submittedName>
</protein>
<reference evidence="1 2" key="1">
    <citation type="submission" date="2022-06" db="EMBL/GenBank/DDBJ databases">
        <title>Roseomonas CN29.</title>
        <authorList>
            <person name="Cheng Y."/>
            <person name="He X."/>
        </authorList>
    </citation>
    <scope>NUCLEOTIDE SEQUENCE [LARGE SCALE GENOMIC DNA]</scope>
    <source>
        <strain evidence="1 2">CN29</strain>
    </source>
</reference>
<comment type="caution">
    <text evidence="1">The sequence shown here is derived from an EMBL/GenBank/DDBJ whole genome shotgun (WGS) entry which is preliminary data.</text>
</comment>
<evidence type="ECO:0000313" key="2">
    <source>
        <dbReference type="Proteomes" id="UP001524642"/>
    </source>
</evidence>
<sequence length="67" mass="7195">MRTLETRTLGVCRIQIAEQSAMGWTVMVFPPDSKKPLILQSDQPTGLARLIEQAEARAGALSAGRAG</sequence>
<dbReference type="RefSeq" id="WP_257719482.1">
    <property type="nucleotide sequence ID" value="NZ_JANJOU010000043.1"/>
</dbReference>
<evidence type="ECO:0000313" key="1">
    <source>
        <dbReference type="EMBL" id="MCR0985837.1"/>
    </source>
</evidence>
<proteinExistence type="predicted"/>
<dbReference type="EMBL" id="JANJOU010000043">
    <property type="protein sequence ID" value="MCR0985837.1"/>
    <property type="molecule type" value="Genomic_DNA"/>
</dbReference>
<gene>
    <name evidence="1" type="ORF">NRP21_27670</name>
</gene>